<protein>
    <recommendedName>
        <fullName evidence="9">X8 domain-containing protein</fullName>
    </recommendedName>
</protein>
<keyword evidence="5" id="KW-0472">Membrane</keyword>
<dbReference type="FunFam" id="1.20.58.1040:FF:000001">
    <property type="entry name" value="Glucan endo-1,3-beta-glucosidase 4"/>
    <property type="match status" value="1"/>
</dbReference>
<dbReference type="Proteomes" id="UP001206925">
    <property type="component" value="Unassembled WGS sequence"/>
</dbReference>
<dbReference type="GO" id="GO:0005886">
    <property type="term" value="C:plasma membrane"/>
    <property type="evidence" value="ECO:0007669"/>
    <property type="project" value="UniProtKB-SubCell"/>
</dbReference>
<gene>
    <name evidence="10" type="ORF">M8C21_028132</name>
</gene>
<keyword evidence="3" id="KW-0336">GPI-anchor</keyword>
<feature type="domain" description="X8" evidence="9">
    <location>
        <begin position="34"/>
        <end position="116"/>
    </location>
</feature>
<evidence type="ECO:0000256" key="3">
    <source>
        <dbReference type="ARBA" id="ARBA00022622"/>
    </source>
</evidence>
<keyword evidence="7" id="KW-0325">Glycoprotein</keyword>
<comment type="caution">
    <text evidence="10">The sequence shown here is derived from an EMBL/GenBank/DDBJ whole genome shotgun (WGS) entry which is preliminary data.</text>
</comment>
<dbReference type="GO" id="GO:0098552">
    <property type="term" value="C:side of membrane"/>
    <property type="evidence" value="ECO:0007669"/>
    <property type="project" value="UniProtKB-KW"/>
</dbReference>
<dbReference type="GO" id="GO:0009506">
    <property type="term" value="C:plasmodesma"/>
    <property type="evidence" value="ECO:0007669"/>
    <property type="project" value="UniProtKB-ARBA"/>
</dbReference>
<dbReference type="AlphaFoldDB" id="A0AAD5GCE6"/>
<evidence type="ECO:0000259" key="9">
    <source>
        <dbReference type="SMART" id="SM00768"/>
    </source>
</evidence>
<keyword evidence="8" id="KW-0449">Lipoprotein</keyword>
<dbReference type="EMBL" id="JAMZMK010009298">
    <property type="protein sequence ID" value="KAI7736359.1"/>
    <property type="molecule type" value="Genomic_DNA"/>
</dbReference>
<evidence type="ECO:0000256" key="5">
    <source>
        <dbReference type="ARBA" id="ARBA00023136"/>
    </source>
</evidence>
<evidence type="ECO:0000313" key="11">
    <source>
        <dbReference type="Proteomes" id="UP001206925"/>
    </source>
</evidence>
<dbReference type="PANTHER" id="PTHR31044:SF52">
    <property type="entry name" value="OS01G0631500 PROTEIN"/>
    <property type="match status" value="1"/>
</dbReference>
<comment type="subcellular location">
    <subcellularLocation>
        <location evidence="1">Cell membrane</location>
        <topology evidence="1">Lipid-anchor</topology>
        <topology evidence="1">GPI-anchor</topology>
    </subcellularLocation>
</comment>
<dbReference type="SMART" id="SM00768">
    <property type="entry name" value="X8"/>
    <property type="match status" value="1"/>
</dbReference>
<evidence type="ECO:0000256" key="4">
    <source>
        <dbReference type="ARBA" id="ARBA00022729"/>
    </source>
</evidence>
<keyword evidence="6" id="KW-1015">Disulfide bond</keyword>
<keyword evidence="11" id="KW-1185">Reference proteome</keyword>
<accession>A0AAD5GCE6</accession>
<evidence type="ECO:0000256" key="1">
    <source>
        <dbReference type="ARBA" id="ARBA00004609"/>
    </source>
</evidence>
<dbReference type="InterPro" id="IPR044788">
    <property type="entry name" value="X8_dom_prot"/>
</dbReference>
<sequence>MKPVYNVPFTVEGLKDFRQETGERGVERSGSGQLWCVAKDVGKDRLQAALDYACGEGGADCRQIQPGATCYDPNSLKAHASFAFNSYYQKMGRATGSCYFDGAAVVVSQPPSTCSI</sequence>
<dbReference type="Gene3D" id="1.20.58.1040">
    <property type="match status" value="1"/>
</dbReference>
<dbReference type="PANTHER" id="PTHR31044">
    <property type="entry name" value="BETA-1,3 GLUCANASE"/>
    <property type="match status" value="1"/>
</dbReference>
<evidence type="ECO:0000313" key="10">
    <source>
        <dbReference type="EMBL" id="KAI7736359.1"/>
    </source>
</evidence>
<name>A0AAD5GCE6_AMBAR</name>
<keyword evidence="4" id="KW-0732">Signal</keyword>
<proteinExistence type="predicted"/>
<evidence type="ECO:0000256" key="2">
    <source>
        <dbReference type="ARBA" id="ARBA00022475"/>
    </source>
</evidence>
<evidence type="ECO:0000256" key="8">
    <source>
        <dbReference type="ARBA" id="ARBA00023288"/>
    </source>
</evidence>
<keyword evidence="2" id="KW-1003">Cell membrane</keyword>
<dbReference type="InterPro" id="IPR012946">
    <property type="entry name" value="X8"/>
</dbReference>
<reference evidence="10" key="1">
    <citation type="submission" date="2022-06" db="EMBL/GenBank/DDBJ databases">
        <title>Uncovering the hologenomic basis of an extraordinary plant invasion.</title>
        <authorList>
            <person name="Bieker V.C."/>
            <person name="Martin M.D."/>
            <person name="Gilbert T."/>
            <person name="Hodgins K."/>
            <person name="Battlay P."/>
            <person name="Petersen B."/>
            <person name="Wilson J."/>
        </authorList>
    </citation>
    <scope>NUCLEOTIDE SEQUENCE</scope>
    <source>
        <strain evidence="10">AA19_3_7</strain>
        <tissue evidence="10">Leaf</tissue>
    </source>
</reference>
<evidence type="ECO:0000256" key="6">
    <source>
        <dbReference type="ARBA" id="ARBA00023157"/>
    </source>
</evidence>
<dbReference type="Pfam" id="PF07983">
    <property type="entry name" value="X8"/>
    <property type="match status" value="1"/>
</dbReference>
<organism evidence="10 11">
    <name type="scientific">Ambrosia artemisiifolia</name>
    <name type="common">Common ragweed</name>
    <dbReference type="NCBI Taxonomy" id="4212"/>
    <lineage>
        <taxon>Eukaryota</taxon>
        <taxon>Viridiplantae</taxon>
        <taxon>Streptophyta</taxon>
        <taxon>Embryophyta</taxon>
        <taxon>Tracheophyta</taxon>
        <taxon>Spermatophyta</taxon>
        <taxon>Magnoliopsida</taxon>
        <taxon>eudicotyledons</taxon>
        <taxon>Gunneridae</taxon>
        <taxon>Pentapetalae</taxon>
        <taxon>asterids</taxon>
        <taxon>campanulids</taxon>
        <taxon>Asterales</taxon>
        <taxon>Asteraceae</taxon>
        <taxon>Asteroideae</taxon>
        <taxon>Heliantheae alliance</taxon>
        <taxon>Heliantheae</taxon>
        <taxon>Ambrosia</taxon>
    </lineage>
</organism>
<evidence type="ECO:0000256" key="7">
    <source>
        <dbReference type="ARBA" id="ARBA00023180"/>
    </source>
</evidence>